<dbReference type="AlphaFoldDB" id="G1LSC8"/>
<dbReference type="STRING" id="9646.ENSAMEP00000009966"/>
<dbReference type="CDD" id="cd01758">
    <property type="entry name" value="PLAT_LPL"/>
    <property type="match status" value="1"/>
</dbReference>
<evidence type="ECO:0000256" key="13">
    <source>
        <dbReference type="SAM" id="SignalP"/>
    </source>
</evidence>
<comment type="subcellular location">
    <subcellularLocation>
        <location evidence="1">Secreted</location>
    </subcellularLocation>
</comment>
<dbReference type="ESTHER" id="ailme-g1lsc8">
    <property type="family name" value="Lipoprotein_Lipase"/>
</dbReference>
<keyword evidence="8" id="KW-0443">Lipid metabolism</keyword>
<protein>
    <submittedName>
        <fullName evidence="15">Lipase G, endothelial type</fullName>
    </submittedName>
</protein>
<dbReference type="InterPro" id="IPR029058">
    <property type="entry name" value="AB_hydrolase_fold"/>
</dbReference>
<dbReference type="Ensembl" id="ENSAMET00000010402.2">
    <property type="protein sequence ID" value="ENSAMEP00000009966.2"/>
    <property type="gene ID" value="ENSAMEG00000009434.2"/>
</dbReference>
<dbReference type="SUPFAM" id="SSF53474">
    <property type="entry name" value="alpha/beta-Hydrolases"/>
    <property type="match status" value="1"/>
</dbReference>
<keyword evidence="16" id="KW-1185">Reference proteome</keyword>
<keyword evidence="7" id="KW-0442">Lipid degradation</keyword>
<dbReference type="GO" id="GO:0004465">
    <property type="term" value="F:lipoprotein lipase activity"/>
    <property type="evidence" value="ECO:0007669"/>
    <property type="project" value="InterPro"/>
</dbReference>
<dbReference type="Pfam" id="PF00151">
    <property type="entry name" value="Lipase"/>
    <property type="match status" value="1"/>
</dbReference>
<evidence type="ECO:0000256" key="1">
    <source>
        <dbReference type="ARBA" id="ARBA00004613"/>
    </source>
</evidence>
<dbReference type="Gene3D" id="3.40.50.1820">
    <property type="entry name" value="alpha/beta hydrolase"/>
    <property type="match status" value="2"/>
</dbReference>
<evidence type="ECO:0000256" key="4">
    <source>
        <dbReference type="ARBA" id="ARBA00022674"/>
    </source>
</evidence>
<dbReference type="Gene3D" id="2.60.60.20">
    <property type="entry name" value="PLAT/LH2 domain"/>
    <property type="match status" value="1"/>
</dbReference>
<accession>G1LSC8</accession>
<comment type="similarity">
    <text evidence="2 12">Belongs to the AB hydrolase superfamily. Lipase family.</text>
</comment>
<dbReference type="InterPro" id="IPR002330">
    <property type="entry name" value="Lipo_Lipase"/>
</dbReference>
<reference evidence="15 16" key="1">
    <citation type="journal article" date="2010" name="Nature">
        <title>The sequence and de novo assembly of the giant panda genome.</title>
        <authorList>
            <person name="Li R."/>
            <person name="Fan W."/>
            <person name="Tian G."/>
            <person name="Zhu H."/>
            <person name="He L."/>
            <person name="Cai J."/>
            <person name="Huang Q."/>
            <person name="Cai Q."/>
            <person name="Li B."/>
            <person name="Bai Y."/>
            <person name="Zhang Z."/>
            <person name="Zhang Y."/>
            <person name="Wang W."/>
            <person name="Li J."/>
            <person name="Wei F."/>
            <person name="Li H."/>
            <person name="Jian M."/>
            <person name="Li J."/>
            <person name="Zhang Z."/>
            <person name="Nielsen R."/>
            <person name="Li D."/>
            <person name="Gu W."/>
            <person name="Yang Z."/>
            <person name="Xuan Z."/>
            <person name="Ryder O.A."/>
            <person name="Leung F.C."/>
            <person name="Zhou Y."/>
            <person name="Cao J."/>
            <person name="Sun X."/>
            <person name="Fu Y."/>
            <person name="Fang X."/>
            <person name="Guo X."/>
            <person name="Wang B."/>
            <person name="Hou R."/>
            <person name="Shen F."/>
            <person name="Mu B."/>
            <person name="Ni P."/>
            <person name="Lin R."/>
            <person name="Qian W."/>
            <person name="Wang G."/>
            <person name="Yu C."/>
            <person name="Nie W."/>
            <person name="Wang J."/>
            <person name="Wu Z."/>
            <person name="Liang H."/>
            <person name="Min J."/>
            <person name="Wu Q."/>
            <person name="Cheng S."/>
            <person name="Ruan J."/>
            <person name="Wang M."/>
            <person name="Shi Z."/>
            <person name="Wen M."/>
            <person name="Liu B."/>
            <person name="Ren X."/>
            <person name="Zheng H."/>
            <person name="Dong D."/>
            <person name="Cook K."/>
            <person name="Shan G."/>
            <person name="Zhang H."/>
            <person name="Kosiol C."/>
            <person name="Xie X."/>
            <person name="Lu Z."/>
            <person name="Zheng H."/>
            <person name="Li Y."/>
            <person name="Steiner C.C."/>
            <person name="Lam T.T."/>
            <person name="Lin S."/>
            <person name="Zhang Q."/>
            <person name="Li G."/>
            <person name="Tian J."/>
            <person name="Gong T."/>
            <person name="Liu H."/>
            <person name="Zhang D."/>
            <person name="Fang L."/>
            <person name="Ye C."/>
            <person name="Zhang J."/>
            <person name="Hu W."/>
            <person name="Xu A."/>
            <person name="Ren Y."/>
            <person name="Zhang G."/>
            <person name="Bruford M.W."/>
            <person name="Li Q."/>
            <person name="Ma L."/>
            <person name="Guo Y."/>
            <person name="An N."/>
            <person name="Hu Y."/>
            <person name="Zheng Y."/>
            <person name="Shi Y."/>
            <person name="Li Z."/>
            <person name="Liu Q."/>
            <person name="Chen Y."/>
            <person name="Zhao J."/>
            <person name="Qu N."/>
            <person name="Zhao S."/>
            <person name="Tian F."/>
            <person name="Wang X."/>
            <person name="Wang H."/>
            <person name="Xu L."/>
            <person name="Liu X."/>
            <person name="Vinar T."/>
            <person name="Wang Y."/>
            <person name="Lam T.W."/>
            <person name="Yiu S.M."/>
            <person name="Liu S."/>
            <person name="Zhang H."/>
            <person name="Li D."/>
            <person name="Huang Y."/>
            <person name="Wang X."/>
            <person name="Yang G."/>
            <person name="Jiang Z."/>
            <person name="Wang J."/>
            <person name="Qin N."/>
            <person name="Li L."/>
            <person name="Li J."/>
            <person name="Bolund L."/>
            <person name="Kristiansen K."/>
            <person name="Wong G.K."/>
            <person name="Olson M."/>
            <person name="Zhang X."/>
            <person name="Li S."/>
            <person name="Yang H."/>
            <person name="Wang J."/>
            <person name="Wang J."/>
        </authorList>
    </citation>
    <scope>NUCLEOTIDE SEQUENCE [LARGE SCALE GENOMIC DNA]</scope>
</reference>
<proteinExistence type="inferred from homology"/>
<sequence>MRNSVPLLCLWGVYCCFAAGSSTPPGPEGRLQDEHHKPRNVQAAAEPPVRFSLRTSGDSDHEGCYLSVGHNQPLEDCGFNMTAKTFFIIHGWTMSGMFESWLYKLVSALQIREKEANVVVVDWLPLAHKLYTDAVNNTRVVGHSVARMLDWLQEKDDFSLGNVHLIGYSLGAHVAGYAGNFVEGTVGRITAITEVVKCEHERAVHLFVDSLVNQDKPSFAFQCTDSNRFKKGICLSCRKNRCNSIGYNAKKTRSKRNSKMYLKTRAGMPFRVYHYQMKIHIFSYKALGEIEPNFYVTLYGTSADSQLLPLEIVEQIGLNATNTFLVYTEEDLGDLLKIKLTWEGTAQSWYNLWKALRSYLSQPRSTERELSIRRIRVKSGETQRRLTFCVQDFENTSISPGQELWFHKCRDGWGMKNETSRAVDLL</sequence>
<dbReference type="GO" id="GO:0016042">
    <property type="term" value="P:lipid catabolic process"/>
    <property type="evidence" value="ECO:0007669"/>
    <property type="project" value="UniProtKB-KW"/>
</dbReference>
<dbReference type="InterPro" id="IPR016272">
    <property type="entry name" value="Lipase_LIPH"/>
</dbReference>
<evidence type="ECO:0000256" key="3">
    <source>
        <dbReference type="ARBA" id="ARBA00022525"/>
    </source>
</evidence>
<gene>
    <name evidence="15" type="primary">LIPG</name>
</gene>
<evidence type="ECO:0000256" key="2">
    <source>
        <dbReference type="ARBA" id="ARBA00010701"/>
    </source>
</evidence>
<dbReference type="GeneTree" id="ENSGT00940000159394"/>
<dbReference type="InterPro" id="IPR001024">
    <property type="entry name" value="PLAT/LH2_dom"/>
</dbReference>
<keyword evidence="9" id="KW-1015">Disulfide bond</keyword>
<evidence type="ECO:0000256" key="9">
    <source>
        <dbReference type="ARBA" id="ARBA00023157"/>
    </source>
</evidence>
<reference evidence="15" key="2">
    <citation type="submission" date="2025-08" db="UniProtKB">
        <authorList>
            <consortium name="Ensembl"/>
        </authorList>
    </citation>
    <scope>IDENTIFICATION</scope>
</reference>
<keyword evidence="3" id="KW-0964">Secreted</keyword>
<dbReference type="PIRSF" id="PIRSF000865">
    <property type="entry name" value="Lipoprotein_lipase_LIPH"/>
    <property type="match status" value="1"/>
</dbReference>
<dbReference type="GO" id="GO:0008201">
    <property type="term" value="F:heparin binding"/>
    <property type="evidence" value="ECO:0007669"/>
    <property type="project" value="UniProtKB-KW"/>
</dbReference>
<dbReference type="Pfam" id="PF01477">
    <property type="entry name" value="PLAT"/>
    <property type="match status" value="1"/>
</dbReference>
<dbReference type="PRINTS" id="PR00821">
    <property type="entry name" value="TAGLIPASE"/>
</dbReference>
<reference evidence="15" key="3">
    <citation type="submission" date="2025-09" db="UniProtKB">
        <authorList>
            <consortium name="Ensembl"/>
        </authorList>
    </citation>
    <scope>IDENTIFICATION</scope>
</reference>
<dbReference type="GO" id="GO:0005615">
    <property type="term" value="C:extracellular space"/>
    <property type="evidence" value="ECO:0007669"/>
    <property type="project" value="TreeGrafter"/>
</dbReference>
<dbReference type="PROSITE" id="PS50095">
    <property type="entry name" value="PLAT"/>
    <property type="match status" value="1"/>
</dbReference>
<evidence type="ECO:0000313" key="15">
    <source>
        <dbReference type="Ensembl" id="ENSAMEP00000009966.2"/>
    </source>
</evidence>
<evidence type="ECO:0000259" key="14">
    <source>
        <dbReference type="PROSITE" id="PS50095"/>
    </source>
</evidence>
<keyword evidence="4" id="KW-0358">Heparin-binding</keyword>
<feature type="domain" description="PLAT" evidence="14">
    <location>
        <begin position="273"/>
        <end position="408"/>
    </location>
</feature>
<name>G1LSC8_AILME</name>
<dbReference type="SUPFAM" id="SSF49723">
    <property type="entry name" value="Lipase/lipooxygenase domain (PLAT/LH2 domain)"/>
    <property type="match status" value="1"/>
</dbReference>
<evidence type="ECO:0000256" key="7">
    <source>
        <dbReference type="ARBA" id="ARBA00022963"/>
    </source>
</evidence>
<comment type="caution">
    <text evidence="11">Lacks conserved residue(s) required for the propagation of feature annotation.</text>
</comment>
<evidence type="ECO:0000256" key="8">
    <source>
        <dbReference type="ARBA" id="ARBA00023098"/>
    </source>
</evidence>
<keyword evidence="10" id="KW-0325">Glycoprotein</keyword>
<dbReference type="InterPro" id="IPR000734">
    <property type="entry name" value="TAG_lipase"/>
</dbReference>
<keyword evidence="5 13" id="KW-0732">Signal</keyword>
<dbReference type="HOGENOM" id="CLU_027171_1_2_1"/>
<evidence type="ECO:0000256" key="10">
    <source>
        <dbReference type="ARBA" id="ARBA00023180"/>
    </source>
</evidence>
<dbReference type="PRINTS" id="PR00822">
    <property type="entry name" value="LIPOLIPASE"/>
</dbReference>
<evidence type="ECO:0000256" key="12">
    <source>
        <dbReference type="RuleBase" id="RU004262"/>
    </source>
</evidence>
<dbReference type="PANTHER" id="PTHR11610:SF13">
    <property type="entry name" value="ENDOTHELIAL LIPASE"/>
    <property type="match status" value="1"/>
</dbReference>
<dbReference type="Proteomes" id="UP000008912">
    <property type="component" value="Unassembled WGS sequence"/>
</dbReference>
<dbReference type="InterPro" id="IPR036392">
    <property type="entry name" value="PLAT/LH2_dom_sf"/>
</dbReference>
<dbReference type="eggNOG" id="ENOG502QU8P">
    <property type="taxonomic scope" value="Eukaryota"/>
</dbReference>
<evidence type="ECO:0000313" key="16">
    <source>
        <dbReference type="Proteomes" id="UP000008912"/>
    </source>
</evidence>
<feature type="signal peptide" evidence="13">
    <location>
        <begin position="1"/>
        <end position="18"/>
    </location>
</feature>
<dbReference type="SMART" id="SM00308">
    <property type="entry name" value="LH2"/>
    <property type="match status" value="1"/>
</dbReference>
<dbReference type="FunFam" id="2.60.60.20:FF:000014">
    <property type="entry name" value="Endothelial lipase"/>
    <property type="match status" value="1"/>
</dbReference>
<dbReference type="InterPro" id="IPR013818">
    <property type="entry name" value="Lipase"/>
</dbReference>
<dbReference type="PANTHER" id="PTHR11610">
    <property type="entry name" value="LIPASE"/>
    <property type="match status" value="1"/>
</dbReference>
<evidence type="ECO:0000256" key="11">
    <source>
        <dbReference type="PROSITE-ProRule" id="PRU00152"/>
    </source>
</evidence>
<feature type="chain" id="PRO_5030171038" evidence="13">
    <location>
        <begin position="19"/>
        <end position="426"/>
    </location>
</feature>
<keyword evidence="6" id="KW-0378">Hydrolase</keyword>
<evidence type="ECO:0000256" key="6">
    <source>
        <dbReference type="ARBA" id="ARBA00022801"/>
    </source>
</evidence>
<organism evidence="15 16">
    <name type="scientific">Ailuropoda melanoleuca</name>
    <name type="common">Giant panda</name>
    <dbReference type="NCBI Taxonomy" id="9646"/>
    <lineage>
        <taxon>Eukaryota</taxon>
        <taxon>Metazoa</taxon>
        <taxon>Chordata</taxon>
        <taxon>Craniata</taxon>
        <taxon>Vertebrata</taxon>
        <taxon>Euteleostomi</taxon>
        <taxon>Mammalia</taxon>
        <taxon>Eutheria</taxon>
        <taxon>Laurasiatheria</taxon>
        <taxon>Carnivora</taxon>
        <taxon>Caniformia</taxon>
        <taxon>Ursidae</taxon>
        <taxon>Ailuropoda</taxon>
    </lineage>
</organism>
<evidence type="ECO:0000256" key="5">
    <source>
        <dbReference type="ARBA" id="ARBA00022729"/>
    </source>
</evidence>